<reference evidence="2 3" key="1">
    <citation type="submission" date="2023-07" db="EMBL/GenBank/DDBJ databases">
        <title>Genomic Encyclopedia of Type Strains, Phase IV (KMG-IV): sequencing the most valuable type-strain genomes for metagenomic binning, comparative biology and taxonomic classification.</title>
        <authorList>
            <person name="Goeker M."/>
        </authorList>
    </citation>
    <scope>NUCLEOTIDE SEQUENCE [LARGE SCALE GENOMIC DNA]</scope>
    <source>
        <strain evidence="2 3">DSM 23494</strain>
    </source>
</reference>
<dbReference type="Gene3D" id="1.10.260.40">
    <property type="entry name" value="lambda repressor-like DNA-binding domains"/>
    <property type="match status" value="1"/>
</dbReference>
<protein>
    <recommendedName>
        <fullName evidence="1">HTH cro/C1-type domain-containing protein</fullName>
    </recommendedName>
</protein>
<dbReference type="InterPro" id="IPR010982">
    <property type="entry name" value="Lambda_DNA-bd_dom_sf"/>
</dbReference>
<feature type="domain" description="HTH cro/C1-type" evidence="1">
    <location>
        <begin position="43"/>
        <end position="70"/>
    </location>
</feature>
<evidence type="ECO:0000313" key="3">
    <source>
        <dbReference type="Proteomes" id="UP001238088"/>
    </source>
</evidence>
<organism evidence="2 3">
    <name type="scientific">Cytobacillus purgationiresistens</name>
    <dbReference type="NCBI Taxonomy" id="863449"/>
    <lineage>
        <taxon>Bacteria</taxon>
        <taxon>Bacillati</taxon>
        <taxon>Bacillota</taxon>
        <taxon>Bacilli</taxon>
        <taxon>Bacillales</taxon>
        <taxon>Bacillaceae</taxon>
        <taxon>Cytobacillus</taxon>
    </lineage>
</organism>
<proteinExistence type="predicted"/>
<name>A0ABU0AH92_9BACI</name>
<sequence length="70" mass="8114">MHMQEQATQRELDILLIDYFLDLSYSNEGVMKIMDMKKTGKKIAKLRKEKQFTQMGVADQLGVTYQAISN</sequence>
<keyword evidence="3" id="KW-1185">Reference proteome</keyword>
<comment type="caution">
    <text evidence="2">The sequence shown here is derived from an EMBL/GenBank/DDBJ whole genome shotgun (WGS) entry which is preliminary data.</text>
</comment>
<dbReference type="SUPFAM" id="SSF47413">
    <property type="entry name" value="lambda repressor-like DNA-binding domains"/>
    <property type="match status" value="1"/>
</dbReference>
<dbReference type="CDD" id="cd00093">
    <property type="entry name" value="HTH_XRE"/>
    <property type="match status" value="1"/>
</dbReference>
<evidence type="ECO:0000313" key="2">
    <source>
        <dbReference type="EMBL" id="MDQ0270628.1"/>
    </source>
</evidence>
<evidence type="ECO:0000259" key="1">
    <source>
        <dbReference type="PROSITE" id="PS50943"/>
    </source>
</evidence>
<dbReference type="InterPro" id="IPR001387">
    <property type="entry name" value="Cro/C1-type_HTH"/>
</dbReference>
<accession>A0ABU0AH92</accession>
<dbReference type="EMBL" id="JAUSUB010000009">
    <property type="protein sequence ID" value="MDQ0270628.1"/>
    <property type="molecule type" value="Genomic_DNA"/>
</dbReference>
<gene>
    <name evidence="2" type="ORF">J2S17_002503</name>
</gene>
<dbReference type="Proteomes" id="UP001238088">
    <property type="component" value="Unassembled WGS sequence"/>
</dbReference>
<dbReference type="PROSITE" id="PS50943">
    <property type="entry name" value="HTH_CROC1"/>
    <property type="match status" value="1"/>
</dbReference>